<comment type="function">
    <text evidence="8">Component of the Mediator complex, a coactivator involved in the regulated transcription of nearly all RNA polymerase II-dependent genes. Mediator functions as a bridge to convey information from gene-specific regulatory proteins to the basal RNA polymerase II transcription machinery. Mediator is recruited to promoters by direct interactions with regulatory proteins and serves as a scaffold for the assembly of a functional preinitiation complex with RNA polymerase II and the general transcription factors.</text>
</comment>
<dbReference type="GO" id="GO:0006357">
    <property type="term" value="P:regulation of transcription by RNA polymerase II"/>
    <property type="evidence" value="ECO:0007669"/>
    <property type="project" value="InterPro"/>
</dbReference>
<organism evidence="11 12">
    <name type="scientific">Coemansia javaensis</name>
    <dbReference type="NCBI Taxonomy" id="2761396"/>
    <lineage>
        <taxon>Eukaryota</taxon>
        <taxon>Fungi</taxon>
        <taxon>Fungi incertae sedis</taxon>
        <taxon>Zoopagomycota</taxon>
        <taxon>Kickxellomycotina</taxon>
        <taxon>Kickxellomycetes</taxon>
        <taxon>Kickxellales</taxon>
        <taxon>Kickxellaceae</taxon>
        <taxon>Coemansia</taxon>
    </lineage>
</organism>
<proteinExistence type="inferred from homology"/>
<comment type="subunit">
    <text evidence="8">Component of the Mediator complex.</text>
</comment>
<evidence type="ECO:0000256" key="10">
    <source>
        <dbReference type="SAM" id="MobiDB-lite"/>
    </source>
</evidence>
<dbReference type="GO" id="GO:0003712">
    <property type="term" value="F:transcription coregulator activity"/>
    <property type="evidence" value="ECO:0007669"/>
    <property type="project" value="InterPro"/>
</dbReference>
<name>A0A9W8HFW8_9FUNG</name>
<keyword evidence="4 8" id="KW-0805">Transcription regulation</keyword>
<reference evidence="11" key="1">
    <citation type="submission" date="2022-07" db="EMBL/GenBank/DDBJ databases">
        <title>Phylogenomic reconstructions and comparative analyses of Kickxellomycotina fungi.</title>
        <authorList>
            <person name="Reynolds N.K."/>
            <person name="Stajich J.E."/>
            <person name="Barry K."/>
            <person name="Grigoriev I.V."/>
            <person name="Crous P."/>
            <person name="Smith M.E."/>
        </authorList>
    </citation>
    <scope>NUCLEOTIDE SEQUENCE</scope>
    <source>
        <strain evidence="11">NBRC 105414</strain>
    </source>
</reference>
<dbReference type="Proteomes" id="UP001140217">
    <property type="component" value="Unassembled WGS sequence"/>
</dbReference>
<dbReference type="InterPro" id="IPR019258">
    <property type="entry name" value="Mediator_Med4"/>
</dbReference>
<dbReference type="PANTHER" id="PTHR13208:SF2">
    <property type="entry name" value="MEDIATOR OF RNA POLYMERASE II TRANSCRIPTION SUBUNIT 4"/>
    <property type="match status" value="1"/>
</dbReference>
<dbReference type="AlphaFoldDB" id="A0A9W8HFW8"/>
<dbReference type="EMBL" id="JANBUL010000055">
    <property type="protein sequence ID" value="KAJ2783079.1"/>
    <property type="molecule type" value="Genomic_DNA"/>
</dbReference>
<comment type="caution">
    <text evidence="11">The sequence shown here is derived from an EMBL/GenBank/DDBJ whole genome shotgun (WGS) entry which is preliminary data.</text>
</comment>
<keyword evidence="6 8" id="KW-0539">Nucleus</keyword>
<evidence type="ECO:0000313" key="12">
    <source>
        <dbReference type="Proteomes" id="UP001140217"/>
    </source>
</evidence>
<evidence type="ECO:0000256" key="7">
    <source>
        <dbReference type="ARBA" id="ARBA00031257"/>
    </source>
</evidence>
<evidence type="ECO:0000256" key="3">
    <source>
        <dbReference type="ARBA" id="ARBA00020629"/>
    </source>
</evidence>
<gene>
    <name evidence="8" type="primary">MED4</name>
    <name evidence="11" type="ORF">H4R18_001900</name>
</gene>
<evidence type="ECO:0000256" key="5">
    <source>
        <dbReference type="ARBA" id="ARBA00023163"/>
    </source>
</evidence>
<dbReference type="OrthoDB" id="1929813at2759"/>
<keyword evidence="12" id="KW-1185">Reference proteome</keyword>
<feature type="region of interest" description="Disordered" evidence="10">
    <location>
        <begin position="183"/>
        <end position="213"/>
    </location>
</feature>
<dbReference type="Pfam" id="PF10018">
    <property type="entry name" value="Med4"/>
    <property type="match status" value="1"/>
</dbReference>
<evidence type="ECO:0000256" key="2">
    <source>
        <dbReference type="ARBA" id="ARBA00009626"/>
    </source>
</evidence>
<keyword evidence="9" id="KW-0175">Coiled coil</keyword>
<keyword evidence="8" id="KW-0010">Activator</keyword>
<comment type="subcellular location">
    <subcellularLocation>
        <location evidence="1 8">Nucleus</location>
    </subcellularLocation>
</comment>
<accession>A0A9W8HFW8</accession>
<dbReference type="GO" id="GO:0070847">
    <property type="term" value="C:core mediator complex"/>
    <property type="evidence" value="ECO:0007669"/>
    <property type="project" value="TreeGrafter"/>
</dbReference>
<dbReference type="GO" id="GO:0016592">
    <property type="term" value="C:mediator complex"/>
    <property type="evidence" value="ECO:0007669"/>
    <property type="project" value="InterPro"/>
</dbReference>
<comment type="similarity">
    <text evidence="2 8">Belongs to the Mediator complex subunit 4 family.</text>
</comment>
<dbReference type="PANTHER" id="PTHR13208">
    <property type="entry name" value="MEDIATOR OF RNA POLYMERASE II TRANSCRIPTION SUBUNIT 4"/>
    <property type="match status" value="1"/>
</dbReference>
<evidence type="ECO:0000256" key="6">
    <source>
        <dbReference type="ARBA" id="ARBA00023242"/>
    </source>
</evidence>
<evidence type="ECO:0000256" key="4">
    <source>
        <dbReference type="ARBA" id="ARBA00023015"/>
    </source>
</evidence>
<sequence length="229" mass="24990">MSSEFDTETVPLVQLLERLLTEYSEGLRLLLGQFDTAGSRHNGEDESRQRRETAELLVRLDGELQRLYGELKQHQERQEAIRQVQLLTIEGRAARHALAEGVLDAASQVAEAVADTDKRLKHATTAQAANPTVGEIVELAGKLSKFTMAPPNYDPASSVAPPEPPYPVPVAMRSGVLNTYRASKAAKDATPEDAAADDGDFMHGHEDEQFDDADADEVLFGLDLNPDLG</sequence>
<feature type="coiled-coil region" evidence="9">
    <location>
        <begin position="57"/>
        <end position="84"/>
    </location>
</feature>
<evidence type="ECO:0000256" key="1">
    <source>
        <dbReference type="ARBA" id="ARBA00004123"/>
    </source>
</evidence>
<evidence type="ECO:0000313" key="11">
    <source>
        <dbReference type="EMBL" id="KAJ2783079.1"/>
    </source>
</evidence>
<evidence type="ECO:0000256" key="8">
    <source>
        <dbReference type="RuleBase" id="RU364141"/>
    </source>
</evidence>
<keyword evidence="5 8" id="KW-0804">Transcription</keyword>
<evidence type="ECO:0000256" key="9">
    <source>
        <dbReference type="SAM" id="Coils"/>
    </source>
</evidence>
<protein>
    <recommendedName>
        <fullName evidence="3 8">Mediator of RNA polymerase II transcription subunit 4</fullName>
    </recommendedName>
    <alternativeName>
        <fullName evidence="7 8">Mediator complex subunit 4</fullName>
    </alternativeName>
</protein>